<evidence type="ECO:0000259" key="10">
    <source>
        <dbReference type="Pfam" id="PF04151"/>
    </source>
</evidence>
<dbReference type="InterPro" id="IPR050557">
    <property type="entry name" value="RTX_toxin/Mannuronan_C5-epim"/>
</dbReference>
<dbReference type="Pfam" id="PF01457">
    <property type="entry name" value="Peptidase_M8"/>
    <property type="match status" value="1"/>
</dbReference>
<dbReference type="InterPro" id="IPR007280">
    <property type="entry name" value="Peptidase_C_arc/bac"/>
</dbReference>
<keyword evidence="3" id="KW-0964">Secreted</keyword>
<organism evidence="11 12">
    <name type="scientific">Limnoraphis robusta CCNP1315</name>
    <dbReference type="NCBI Taxonomy" id="3110306"/>
    <lineage>
        <taxon>Bacteria</taxon>
        <taxon>Bacillati</taxon>
        <taxon>Cyanobacteriota</taxon>
        <taxon>Cyanophyceae</taxon>
        <taxon>Oscillatoriophycideae</taxon>
        <taxon>Oscillatoriales</taxon>
        <taxon>Sirenicapillariaceae</taxon>
        <taxon>Limnoraphis</taxon>
    </lineage>
</organism>
<dbReference type="Pfam" id="PF00353">
    <property type="entry name" value="HemolysinCabind"/>
    <property type="match status" value="2"/>
</dbReference>
<dbReference type="PANTHER" id="PTHR38340">
    <property type="entry name" value="S-LAYER PROTEIN"/>
    <property type="match status" value="1"/>
</dbReference>
<comment type="caution">
    <text evidence="11">The sequence shown here is derived from an EMBL/GenBank/DDBJ whole genome shotgun (WGS) entry which is preliminary data.</text>
</comment>
<keyword evidence="12" id="KW-1185">Reference proteome</keyword>
<evidence type="ECO:0000256" key="4">
    <source>
        <dbReference type="ARBA" id="ARBA00022670"/>
    </source>
</evidence>
<evidence type="ECO:0000256" key="1">
    <source>
        <dbReference type="ARBA" id="ARBA00001947"/>
    </source>
</evidence>
<dbReference type="Gene3D" id="2.150.10.10">
    <property type="entry name" value="Serralysin-like metalloprotease, C-terminal"/>
    <property type="match status" value="2"/>
</dbReference>
<sequence>MEIFGTASTEALWGTESPDNIFGMEGIDTINALAGDDVIFGNQDGDWIDCGDGFDTVYGGKDDDFIRGMLGGDYLRGDLGNDEVYGGDGDDILFGGKFNDLLSGEVGNDSLYGDLGSDTVTGGAGSDSFFLRENGEGTDLITDYQQGIDVLVLPDTLTFDDLSIEPGNGNQTLITITSTGEELAILDDVSSSNITAEDFGGVTSSTNQSSTSLSNATDLGILDGTQTESDAVEDSSPIDFYRFTLDTPKDLELKLDGLGNDADLYLIEDVNGNNLFDNALDSSETIASSSNGGVEADSINFTQLAAGTYFVGVFQFDGETNYDLTLTATAFTPRSDEAGNTQGTSLDIGVLQAEETFTDFVGDSDSDDYYKFTLNRVSDFNLSLENLSSDADVELIDSTGNVIDFSTNALNDSETIQSSALPAGDYYLRVYPFSGDTDYDLIISADPVTVIPSDAAGNDTTEANNIGVLAGEQTFNDFVGDVDQDDYYQFTLDQNADFQLTLDQLNVNADVELLDDRGNVIKSSANADSQSETITESLNSGTYFVHVLPKDGDTNYRLSLSAQEQLPPPEPGNTLSNPLEESSPQFSKNGSVNGEKPDNFVQFSVNESGVFTAQLSGLSADADVRLIRDFNNDGQINPVEDLNGNQFIDDNEIEVLAWLPERNTNSESIRAFLEPGTYYLQVNSVDERATNYAVNTTFNASATDPLAFDIQFNYQDGTGGLSSEFRTGLEQAARTWERIIPYSSFAGSHTLIIEVYAENLGEGTLASATYGTKSNDGSYSFREGQEIQKDLNGNQMPMIGGVTISTNPDIQSYFKNDSQAVPRTMIHEFGHVLGLVGGFDNITQYDDLKDSRKFFNKQKDTEYKTNTYAGIAYGELTGSNSPLGIPIETSTGSIGSDYSHWEEATFDTEIMTYQDEINQPRPISQFTIASLRDSGWNVNYGAAEPFTV</sequence>
<dbReference type="EMBL" id="JAYGHT010000129">
    <property type="protein sequence ID" value="MEA5521094.1"/>
    <property type="molecule type" value="Genomic_DNA"/>
</dbReference>
<dbReference type="RefSeq" id="WP_323217619.1">
    <property type="nucleotide sequence ID" value="NZ_JAYGHT010000129.1"/>
</dbReference>
<dbReference type="Proteomes" id="UP001301728">
    <property type="component" value="Unassembled WGS sequence"/>
</dbReference>
<dbReference type="Pfam" id="PF04151">
    <property type="entry name" value="PPC"/>
    <property type="match status" value="3"/>
</dbReference>
<feature type="domain" description="Peptidase C-terminal archaeal/bacterial" evidence="10">
    <location>
        <begin position="486"/>
        <end position="547"/>
    </location>
</feature>
<keyword evidence="7" id="KW-0862">Zinc</keyword>
<keyword evidence="4" id="KW-0645">Protease</keyword>
<feature type="domain" description="Peptidase C-terminal archaeal/bacterial" evidence="10">
    <location>
        <begin position="368"/>
        <end position="431"/>
    </location>
</feature>
<evidence type="ECO:0000256" key="2">
    <source>
        <dbReference type="ARBA" id="ARBA00004613"/>
    </source>
</evidence>
<comment type="subcellular location">
    <subcellularLocation>
        <location evidence="2">Secreted</location>
    </subcellularLocation>
</comment>
<comment type="cofactor">
    <cofactor evidence="1">
        <name>Zn(2+)</name>
        <dbReference type="ChEBI" id="CHEBI:29105"/>
    </cofactor>
</comment>
<evidence type="ECO:0000256" key="8">
    <source>
        <dbReference type="ARBA" id="ARBA00023049"/>
    </source>
</evidence>
<evidence type="ECO:0000256" key="7">
    <source>
        <dbReference type="ARBA" id="ARBA00022833"/>
    </source>
</evidence>
<evidence type="ECO:0000256" key="9">
    <source>
        <dbReference type="SAM" id="MobiDB-lite"/>
    </source>
</evidence>
<dbReference type="PANTHER" id="PTHR38340:SF1">
    <property type="entry name" value="S-LAYER PROTEIN"/>
    <property type="match status" value="1"/>
</dbReference>
<dbReference type="Gene3D" id="3.90.132.10">
    <property type="entry name" value="Leishmanolysin , domain 2"/>
    <property type="match status" value="1"/>
</dbReference>
<dbReference type="SUPFAM" id="SSF55486">
    <property type="entry name" value="Metalloproteases ('zincins'), catalytic domain"/>
    <property type="match status" value="2"/>
</dbReference>
<evidence type="ECO:0000256" key="6">
    <source>
        <dbReference type="ARBA" id="ARBA00022801"/>
    </source>
</evidence>
<accession>A0ABU5U1M1</accession>
<protein>
    <submittedName>
        <fullName evidence="11">Pre-peptidase C-terminal domain-containing protein</fullName>
    </submittedName>
</protein>
<dbReference type="SUPFAM" id="SSF89260">
    <property type="entry name" value="Collagen-binding domain"/>
    <property type="match status" value="4"/>
</dbReference>
<dbReference type="Gene3D" id="2.60.120.380">
    <property type="match status" value="4"/>
</dbReference>
<evidence type="ECO:0000313" key="12">
    <source>
        <dbReference type="Proteomes" id="UP001301728"/>
    </source>
</evidence>
<keyword evidence="6" id="KW-0378">Hydrolase</keyword>
<feature type="compositionally biased region" description="Polar residues" evidence="9">
    <location>
        <begin position="573"/>
        <end position="592"/>
    </location>
</feature>
<feature type="region of interest" description="Disordered" evidence="9">
    <location>
        <begin position="563"/>
        <end position="594"/>
    </location>
</feature>
<dbReference type="InterPro" id="IPR001577">
    <property type="entry name" value="Peptidase_M8"/>
</dbReference>
<evidence type="ECO:0000313" key="11">
    <source>
        <dbReference type="EMBL" id="MEA5521094.1"/>
    </source>
</evidence>
<keyword evidence="5" id="KW-0479">Metal-binding</keyword>
<dbReference type="PRINTS" id="PR00313">
    <property type="entry name" value="CABNDNGRPT"/>
</dbReference>
<proteinExistence type="predicted"/>
<keyword evidence="8" id="KW-0482">Metalloprotease</keyword>
<name>A0ABU5U1M1_9CYAN</name>
<dbReference type="InterPro" id="IPR011049">
    <property type="entry name" value="Serralysin-like_metalloprot_C"/>
</dbReference>
<gene>
    <name evidence="11" type="ORF">VB854_19315</name>
</gene>
<evidence type="ECO:0000256" key="3">
    <source>
        <dbReference type="ARBA" id="ARBA00022525"/>
    </source>
</evidence>
<reference evidence="11 12" key="1">
    <citation type="submission" date="2023-12" db="EMBL/GenBank/DDBJ databases">
        <title>Baltic Sea Cyanobacteria.</title>
        <authorList>
            <person name="Delbaje E."/>
            <person name="Fewer D.P."/>
            <person name="Shishido T.K."/>
        </authorList>
    </citation>
    <scope>NUCLEOTIDE SEQUENCE [LARGE SCALE GENOMIC DNA]</scope>
    <source>
        <strain evidence="11 12">CCNP 1315</strain>
    </source>
</reference>
<feature type="domain" description="Peptidase C-terminal archaeal/bacterial" evidence="10">
    <location>
        <begin position="239"/>
        <end position="314"/>
    </location>
</feature>
<dbReference type="SUPFAM" id="SSF51120">
    <property type="entry name" value="beta-Roll"/>
    <property type="match status" value="1"/>
</dbReference>
<evidence type="ECO:0000256" key="5">
    <source>
        <dbReference type="ARBA" id="ARBA00022723"/>
    </source>
</evidence>
<dbReference type="InterPro" id="IPR001343">
    <property type="entry name" value="Hemolysn_Ca-bd"/>
</dbReference>